<dbReference type="OrthoDB" id="9796770at2"/>
<keyword evidence="2" id="KW-0378">Hydrolase</keyword>
<dbReference type="GO" id="GO:0008233">
    <property type="term" value="F:peptidase activity"/>
    <property type="evidence" value="ECO:0007669"/>
    <property type="project" value="InterPro"/>
</dbReference>
<dbReference type="RefSeq" id="WP_066318280.1">
    <property type="nucleotide sequence ID" value="NZ_LQRT01000046.1"/>
</dbReference>
<name>A0A162XK45_9FLAO</name>
<feature type="domain" description="AB hydrolase-1" evidence="3">
    <location>
        <begin position="78"/>
        <end position="332"/>
    </location>
</feature>
<accession>A0A162XK45</accession>
<protein>
    <submittedName>
        <fullName evidence="4">Proline iminopeptidase</fullName>
    </submittedName>
</protein>
<dbReference type="NCBIfam" id="TIGR01250">
    <property type="entry name" value="pro_imino_pep_2"/>
    <property type="match status" value="1"/>
</dbReference>
<dbReference type="PROSITE" id="PS51257">
    <property type="entry name" value="PROKAR_LIPOPROTEIN"/>
    <property type="match status" value="1"/>
</dbReference>
<evidence type="ECO:0000256" key="1">
    <source>
        <dbReference type="ARBA" id="ARBA00010088"/>
    </source>
</evidence>
<dbReference type="Pfam" id="PF00561">
    <property type="entry name" value="Abhydrolase_1"/>
    <property type="match status" value="1"/>
</dbReference>
<dbReference type="GO" id="GO:0006508">
    <property type="term" value="P:proteolysis"/>
    <property type="evidence" value="ECO:0007669"/>
    <property type="project" value="InterPro"/>
</dbReference>
<evidence type="ECO:0000313" key="5">
    <source>
        <dbReference type="Proteomes" id="UP000076715"/>
    </source>
</evidence>
<dbReference type="InterPro" id="IPR005945">
    <property type="entry name" value="Pro_imino_pep"/>
</dbReference>
<dbReference type="InterPro" id="IPR002410">
    <property type="entry name" value="Peptidase_S33"/>
</dbReference>
<dbReference type="PANTHER" id="PTHR43798">
    <property type="entry name" value="MONOACYLGLYCEROL LIPASE"/>
    <property type="match status" value="1"/>
</dbReference>
<keyword evidence="5" id="KW-1185">Reference proteome</keyword>
<comment type="similarity">
    <text evidence="1">Belongs to the peptidase S33 family.</text>
</comment>
<dbReference type="SUPFAM" id="SSF53474">
    <property type="entry name" value="alpha/beta-Hydrolases"/>
    <property type="match status" value="1"/>
</dbReference>
<reference evidence="4 5" key="1">
    <citation type="submission" date="2016-01" db="EMBL/GenBank/DDBJ databases">
        <title>The draft genome sequence of Aquimarina sp. RZW4-3-2.</title>
        <authorList>
            <person name="Wang Y."/>
        </authorList>
    </citation>
    <scope>NUCLEOTIDE SEQUENCE [LARGE SCALE GENOMIC DNA]</scope>
    <source>
        <strain evidence="4 5">RZW4-3-2</strain>
    </source>
</reference>
<dbReference type="InterPro" id="IPR050266">
    <property type="entry name" value="AB_hydrolase_sf"/>
</dbReference>
<dbReference type="Gene3D" id="3.40.50.1820">
    <property type="entry name" value="alpha/beta hydrolase"/>
    <property type="match status" value="1"/>
</dbReference>
<sequence>MKHLIYILTCSLLLQSCVNQKTESHEVTKETKEDINYFDYTNRDDQFMGGIKMIPITTPKGEFKVWTKRIGNNPKIKVLLLHGGPGMTHEIYESFDGYFPQEGIEYYYYDQLGSYYSDQPKDKSLWDLDRFVEEVEQVRIALGLNKDNFYLYGQSWGGILGMQYALKYQQNLKGLIISNMVASIPDYQKYSDEVLAPQLDPEVLKEIMSYEDKEDYSNERYLDLIVQNYYTKHIIRMPVDQWPDPINRGFKHLNPDVYVTMQGPSEFGIKGDATLKNWDVKDQLSKITTPTLAIGAQYDTMNPKEMEWIANEVQNGSYLHCPNGSHLSQFDDQKIFFEGLIKFIKDVDNQNFDQDNS</sequence>
<dbReference type="EMBL" id="LQRT01000046">
    <property type="protein sequence ID" value="KZS38684.1"/>
    <property type="molecule type" value="Genomic_DNA"/>
</dbReference>
<proteinExistence type="inferred from homology"/>
<evidence type="ECO:0000259" key="3">
    <source>
        <dbReference type="Pfam" id="PF00561"/>
    </source>
</evidence>
<comment type="caution">
    <text evidence="4">The sequence shown here is derived from an EMBL/GenBank/DDBJ whole genome shotgun (WGS) entry which is preliminary data.</text>
</comment>
<dbReference type="PRINTS" id="PR00793">
    <property type="entry name" value="PROAMNOPTASE"/>
</dbReference>
<organism evidence="4 5">
    <name type="scientific">Aquimarina aggregata</name>
    <dbReference type="NCBI Taxonomy" id="1642818"/>
    <lineage>
        <taxon>Bacteria</taxon>
        <taxon>Pseudomonadati</taxon>
        <taxon>Bacteroidota</taxon>
        <taxon>Flavobacteriia</taxon>
        <taxon>Flavobacteriales</taxon>
        <taxon>Flavobacteriaceae</taxon>
        <taxon>Aquimarina</taxon>
    </lineage>
</organism>
<dbReference type="InterPro" id="IPR029058">
    <property type="entry name" value="AB_hydrolase_fold"/>
</dbReference>
<gene>
    <name evidence="4" type="ORF">AWE51_13930</name>
</gene>
<dbReference type="InterPro" id="IPR000073">
    <property type="entry name" value="AB_hydrolase_1"/>
</dbReference>
<evidence type="ECO:0000256" key="2">
    <source>
        <dbReference type="ARBA" id="ARBA00022801"/>
    </source>
</evidence>
<dbReference type="Proteomes" id="UP000076715">
    <property type="component" value="Unassembled WGS sequence"/>
</dbReference>
<evidence type="ECO:0000313" key="4">
    <source>
        <dbReference type="EMBL" id="KZS38684.1"/>
    </source>
</evidence>
<dbReference type="STRING" id="1642818.AWE51_13930"/>
<dbReference type="PANTHER" id="PTHR43798:SF31">
    <property type="entry name" value="AB HYDROLASE SUPERFAMILY PROTEIN YCLE"/>
    <property type="match status" value="1"/>
</dbReference>
<dbReference type="AlphaFoldDB" id="A0A162XK45"/>
<dbReference type="GO" id="GO:0016020">
    <property type="term" value="C:membrane"/>
    <property type="evidence" value="ECO:0007669"/>
    <property type="project" value="TreeGrafter"/>
</dbReference>